<proteinExistence type="predicted"/>
<evidence type="ECO:0000313" key="2">
    <source>
        <dbReference type="EMBL" id="MBK1666655.1"/>
    </source>
</evidence>
<gene>
    <name evidence="2" type="ORF">CKO28_01175</name>
</gene>
<evidence type="ECO:0008006" key="4">
    <source>
        <dbReference type="Google" id="ProtNLM"/>
    </source>
</evidence>
<keyword evidence="3" id="KW-1185">Reference proteome</keyword>
<dbReference type="Gene3D" id="3.50.30.10">
    <property type="entry name" value="Phosphohistidine domain"/>
    <property type="match status" value="1"/>
</dbReference>
<organism evidence="2 3">
    <name type="scientific">Rhodovibrio sodomensis</name>
    <dbReference type="NCBI Taxonomy" id="1088"/>
    <lineage>
        <taxon>Bacteria</taxon>
        <taxon>Pseudomonadati</taxon>
        <taxon>Pseudomonadota</taxon>
        <taxon>Alphaproteobacteria</taxon>
        <taxon>Rhodospirillales</taxon>
        <taxon>Rhodovibrionaceae</taxon>
        <taxon>Rhodovibrio</taxon>
    </lineage>
</organism>
<comment type="caution">
    <text evidence="2">The sequence shown here is derived from an EMBL/GenBank/DDBJ whole genome shotgun (WGS) entry which is preliminary data.</text>
</comment>
<reference evidence="2 3" key="1">
    <citation type="journal article" date="2020" name="Microorganisms">
        <title>Osmotic Adaptation and Compatible Solute Biosynthesis of Phototrophic Bacteria as Revealed from Genome Analyses.</title>
        <authorList>
            <person name="Imhoff J.F."/>
            <person name="Rahn T."/>
            <person name="Kunzel S."/>
            <person name="Keller A."/>
            <person name="Neulinger S.C."/>
        </authorList>
    </citation>
    <scope>NUCLEOTIDE SEQUENCE [LARGE SCALE GENOMIC DNA]</scope>
    <source>
        <strain evidence="2 3">DSM 9895</strain>
    </source>
</reference>
<dbReference type="RefSeq" id="WP_200338708.1">
    <property type="nucleotide sequence ID" value="NZ_NRRL01000001.1"/>
</dbReference>
<name>A0ABS1D8F3_9PROT</name>
<accession>A0ABS1D8F3</accession>
<protein>
    <recommendedName>
        <fullName evidence="4">PEP-utilising enzyme mobile domain-containing protein</fullName>
    </recommendedName>
</protein>
<dbReference type="Proteomes" id="UP001296873">
    <property type="component" value="Unassembled WGS sequence"/>
</dbReference>
<feature type="compositionally biased region" description="Basic and acidic residues" evidence="1">
    <location>
        <begin position="202"/>
        <end position="217"/>
    </location>
</feature>
<dbReference type="InterPro" id="IPR036637">
    <property type="entry name" value="Phosphohistidine_dom_sf"/>
</dbReference>
<evidence type="ECO:0000313" key="3">
    <source>
        <dbReference type="Proteomes" id="UP001296873"/>
    </source>
</evidence>
<feature type="region of interest" description="Disordered" evidence="1">
    <location>
        <begin position="202"/>
        <end position="222"/>
    </location>
</feature>
<dbReference type="SUPFAM" id="SSF52009">
    <property type="entry name" value="Phosphohistidine domain"/>
    <property type="match status" value="1"/>
</dbReference>
<sequence>MSQAMQLGFSVTGEFLTGHARARVREGAWDRALTFLTDSLDGMTPDLAISILDGSHDLVGDSDGTLSLQATDPAEPEIARYRARLAWQYAGYCVINDCWHTPHAYLANWPRSRAAAVLPSPDDAQLIEAARALGPNPALDHIEIVRTDPQRQPLAVFFTPADTPPLWLQGNLRRTPAAAFEHYRAERGLSDLTELGFDPETRREVDASDALRSRQDPRGSGLLARISAQVDAQRKLEDPDHVARLRRQIAEQADQGDGWMTLSLTTPPPGQTQAAVRVAKAPFLRWMLRNTEAWDRAPAWTPVAPRDLKMTGDDPCHTDWMLSAGLPLDGWYGEAGEDLRDSAFALAGRLLKSMTGRDAMVLSGSGRVAGPIRHDPTTVRDGDILVLRSADARYLDAVMRACGQGRGGVIVESGGALAHLVQVSRAQNIRIVRLDSARRRLPEGHTALIDCAAGSVRLDP</sequence>
<evidence type="ECO:0000256" key="1">
    <source>
        <dbReference type="SAM" id="MobiDB-lite"/>
    </source>
</evidence>
<dbReference type="EMBL" id="NRRL01000001">
    <property type="protein sequence ID" value="MBK1666655.1"/>
    <property type="molecule type" value="Genomic_DNA"/>
</dbReference>